<proteinExistence type="predicted"/>
<keyword evidence="2" id="KW-1185">Reference proteome</keyword>
<dbReference type="EMBL" id="JALIEB010000004">
    <property type="protein sequence ID" value="MCV3271361.1"/>
    <property type="molecule type" value="Genomic_DNA"/>
</dbReference>
<accession>A0ABT3BCP9</accession>
<dbReference type="Proteomes" id="UP001208690">
    <property type="component" value="Unassembled WGS sequence"/>
</dbReference>
<comment type="caution">
    <text evidence="1">The sequence shown here is derived from an EMBL/GenBank/DDBJ whole genome shotgun (WGS) entry which is preliminary data.</text>
</comment>
<reference evidence="1 2" key="1">
    <citation type="submission" date="2022-04" db="EMBL/GenBank/DDBJ databases">
        <title>Roseobacter sp. WL0113 is a bacterium isolated from neritic sediment.</title>
        <authorList>
            <person name="Wang L."/>
            <person name="He W."/>
            <person name="Zhang D.-F."/>
        </authorList>
    </citation>
    <scope>NUCLEOTIDE SEQUENCE [LARGE SCALE GENOMIC DNA]</scope>
    <source>
        <strain evidence="1 2">WL0113</strain>
    </source>
</reference>
<sequence length="93" mass="9241">MITRALLGLTCLVGAWVAVLAAVMLVPQSAPAALVPVALPGFAAALPDHVSIIEQTALGTVLMGDGADLVQQLYRAGALLVLPAGLAGCAPLT</sequence>
<gene>
    <name evidence="1" type="ORF">MUB52_07975</name>
</gene>
<organism evidence="1 2">
    <name type="scientific">Roseobacter sinensis</name>
    <dbReference type="NCBI Taxonomy" id="2931391"/>
    <lineage>
        <taxon>Bacteria</taxon>
        <taxon>Pseudomonadati</taxon>
        <taxon>Pseudomonadota</taxon>
        <taxon>Alphaproteobacteria</taxon>
        <taxon>Rhodobacterales</taxon>
        <taxon>Roseobacteraceae</taxon>
        <taxon>Roseobacter</taxon>
    </lineage>
</organism>
<protein>
    <submittedName>
        <fullName evidence="1">Uncharacterized protein</fullName>
    </submittedName>
</protein>
<dbReference type="RefSeq" id="WP_263843687.1">
    <property type="nucleotide sequence ID" value="NZ_JALIEB010000004.1"/>
</dbReference>
<evidence type="ECO:0000313" key="1">
    <source>
        <dbReference type="EMBL" id="MCV3271361.1"/>
    </source>
</evidence>
<name>A0ABT3BCP9_9RHOB</name>
<evidence type="ECO:0000313" key="2">
    <source>
        <dbReference type="Proteomes" id="UP001208690"/>
    </source>
</evidence>